<dbReference type="InParanoid" id="A0A0C2THU9"/>
<dbReference type="EMBL" id="KN818236">
    <property type="protein sequence ID" value="KIL66494.1"/>
    <property type="molecule type" value="Genomic_DNA"/>
</dbReference>
<reference evidence="1 2" key="1">
    <citation type="submission" date="2014-04" db="EMBL/GenBank/DDBJ databases">
        <title>Evolutionary Origins and Diversification of the Mycorrhizal Mutualists.</title>
        <authorList>
            <consortium name="DOE Joint Genome Institute"/>
            <consortium name="Mycorrhizal Genomics Consortium"/>
            <person name="Kohler A."/>
            <person name="Kuo A."/>
            <person name="Nagy L.G."/>
            <person name="Floudas D."/>
            <person name="Copeland A."/>
            <person name="Barry K.W."/>
            <person name="Cichocki N."/>
            <person name="Veneault-Fourrey C."/>
            <person name="LaButti K."/>
            <person name="Lindquist E.A."/>
            <person name="Lipzen A."/>
            <person name="Lundell T."/>
            <person name="Morin E."/>
            <person name="Murat C."/>
            <person name="Riley R."/>
            <person name="Ohm R."/>
            <person name="Sun H."/>
            <person name="Tunlid A."/>
            <person name="Henrissat B."/>
            <person name="Grigoriev I.V."/>
            <person name="Hibbett D.S."/>
            <person name="Martin F."/>
        </authorList>
    </citation>
    <scope>NUCLEOTIDE SEQUENCE [LARGE SCALE GENOMIC DNA]</scope>
    <source>
        <strain evidence="1 2">Koide BX008</strain>
    </source>
</reference>
<dbReference type="PANTHER" id="PTHR47642">
    <property type="entry name" value="ATP-DEPENDENT DNA HELICASE"/>
    <property type="match status" value="1"/>
</dbReference>
<proteinExistence type="predicted"/>
<protein>
    <recommendedName>
        <fullName evidence="3">DNA helicase</fullName>
    </recommendedName>
</protein>
<dbReference type="AlphaFoldDB" id="A0A0C2THU9"/>
<dbReference type="PANTHER" id="PTHR47642:SF6">
    <property type="entry name" value="ATP-DEPENDENT DNA HELICASE"/>
    <property type="match status" value="1"/>
</dbReference>
<feature type="non-terminal residue" evidence="1">
    <location>
        <position position="1"/>
    </location>
</feature>
<feature type="non-terminal residue" evidence="1">
    <location>
        <position position="258"/>
    </location>
</feature>
<evidence type="ECO:0008006" key="3">
    <source>
        <dbReference type="Google" id="ProtNLM"/>
    </source>
</evidence>
<evidence type="ECO:0000313" key="2">
    <source>
        <dbReference type="Proteomes" id="UP000054549"/>
    </source>
</evidence>
<sequence>SAERVRKLAEQWKHVRYLIIDEYSMISRELLATLSKTLSIFFKHLDREEHDLPFGGVNKRSALYFPTSLEDTAQQNAGSELYCQFTTEQMRIQDPEWQHVLQRARHGKCMEVDLNLLRQYAFLVTPRNAVRRKWNVAASRHHCKRTHCQLLKCPSEDRKRGGEPLSPAERLALLKCKFETKTSSEDRTALEEEILLAQGMKVMLVTNIQTDYDMANGARGVVHEIILDEREADHESSTFERKLQFPPACVLVKLERMR</sequence>
<evidence type="ECO:0000313" key="1">
    <source>
        <dbReference type="EMBL" id="KIL66494.1"/>
    </source>
</evidence>
<dbReference type="STRING" id="946122.A0A0C2THU9"/>
<dbReference type="OrthoDB" id="2986975at2759"/>
<gene>
    <name evidence="1" type="ORF">M378DRAFT_52565</name>
</gene>
<dbReference type="HOGENOM" id="CLU_084958_0_0_1"/>
<organism evidence="1 2">
    <name type="scientific">Amanita muscaria (strain Koide BX008)</name>
    <dbReference type="NCBI Taxonomy" id="946122"/>
    <lineage>
        <taxon>Eukaryota</taxon>
        <taxon>Fungi</taxon>
        <taxon>Dikarya</taxon>
        <taxon>Basidiomycota</taxon>
        <taxon>Agaricomycotina</taxon>
        <taxon>Agaricomycetes</taxon>
        <taxon>Agaricomycetidae</taxon>
        <taxon>Agaricales</taxon>
        <taxon>Pluteineae</taxon>
        <taxon>Amanitaceae</taxon>
        <taxon>Amanita</taxon>
    </lineage>
</organism>
<keyword evidence="2" id="KW-1185">Reference proteome</keyword>
<accession>A0A0C2THU9</accession>
<dbReference type="InterPro" id="IPR051055">
    <property type="entry name" value="PIF1_helicase"/>
</dbReference>
<name>A0A0C2THU9_AMAMK</name>
<dbReference type="Proteomes" id="UP000054549">
    <property type="component" value="Unassembled WGS sequence"/>
</dbReference>